<dbReference type="SUPFAM" id="SSF48264">
    <property type="entry name" value="Cytochrome P450"/>
    <property type="match status" value="1"/>
</dbReference>
<dbReference type="Gene3D" id="1.10.630.10">
    <property type="entry name" value="Cytochrome P450"/>
    <property type="match status" value="1"/>
</dbReference>
<proteinExistence type="inferred from homology"/>
<keyword evidence="6 8" id="KW-0503">Monooxygenase</keyword>
<sequence>MKKPLVAVSQLTVFKNRNRILKNPLPFHNENFEKYGDTFMVNIGLGSKVVFTRNAASIRYILQKNHKNYHKSSLQTKDLAKYIGQGLLTSNGDFWRVHRRMVQPAFHKKKLEGLLGIMHKSIQTELREIFPNKAQDVFPIMGDLAFQVVAQSLFSADNIRKRMRKLQDITTTNQKMLIKEMRQPYLKWWFQLSGDINKHLEFSKDAQKLLDDIIQERIDSGEEKDDLLDMLLKARYEDGMGMSRKQLIDEVLILFTAGHETTANTLSFTLFLMARYPVIQEKLYQEVKNTDFEKDDIMQSLAQLKYAKQCIEESMRLYPPVYVIDRVSLADDTVDGYDFKKRTVWLMSIYELHRHADFWENPTEFIPERFDPENKKDYTDYYFPFGAGPRMCVGNNFAMYEMIMVIAELVKKYRIHTDNNEVEINPLISLKPKAVPLKFVPRD</sequence>
<dbReference type="Pfam" id="PF00067">
    <property type="entry name" value="p450"/>
    <property type="match status" value="1"/>
</dbReference>
<dbReference type="AlphaFoldDB" id="A0A7H9AM74"/>
<dbReference type="InterPro" id="IPR036396">
    <property type="entry name" value="Cyt_P450_sf"/>
</dbReference>
<comment type="cofactor">
    <cofactor evidence="7">
        <name>heme</name>
        <dbReference type="ChEBI" id="CHEBI:30413"/>
    </cofactor>
</comment>
<dbReference type="PRINTS" id="PR00463">
    <property type="entry name" value="EP450I"/>
</dbReference>
<dbReference type="InterPro" id="IPR002401">
    <property type="entry name" value="Cyt_P450_E_grp-I"/>
</dbReference>
<keyword evidence="10" id="KW-1185">Reference proteome</keyword>
<evidence type="ECO:0000256" key="2">
    <source>
        <dbReference type="ARBA" id="ARBA00022617"/>
    </source>
</evidence>
<evidence type="ECO:0000256" key="7">
    <source>
        <dbReference type="PIRSR" id="PIRSR602401-1"/>
    </source>
</evidence>
<evidence type="ECO:0000313" key="10">
    <source>
        <dbReference type="Proteomes" id="UP000509302"/>
    </source>
</evidence>
<dbReference type="GO" id="GO:0004497">
    <property type="term" value="F:monooxygenase activity"/>
    <property type="evidence" value="ECO:0007669"/>
    <property type="project" value="UniProtKB-KW"/>
</dbReference>
<evidence type="ECO:0000256" key="3">
    <source>
        <dbReference type="ARBA" id="ARBA00022723"/>
    </source>
</evidence>
<dbReference type="PROSITE" id="PS00086">
    <property type="entry name" value="CYTOCHROME_P450"/>
    <property type="match status" value="1"/>
</dbReference>
<evidence type="ECO:0000256" key="4">
    <source>
        <dbReference type="ARBA" id="ARBA00023002"/>
    </source>
</evidence>
<evidence type="ECO:0000313" key="9">
    <source>
        <dbReference type="EMBL" id="QLG44552.1"/>
    </source>
</evidence>
<dbReference type="InterPro" id="IPR017972">
    <property type="entry name" value="Cyt_P450_CS"/>
</dbReference>
<evidence type="ECO:0000256" key="6">
    <source>
        <dbReference type="ARBA" id="ARBA00023033"/>
    </source>
</evidence>
<dbReference type="PANTHER" id="PTHR24291">
    <property type="entry name" value="CYTOCHROME P450 FAMILY 4"/>
    <property type="match status" value="1"/>
</dbReference>
<keyword evidence="5 7" id="KW-0408">Iron</keyword>
<feature type="binding site" description="axial binding residue" evidence="7">
    <location>
        <position position="392"/>
    </location>
    <ligand>
        <name>heme</name>
        <dbReference type="ChEBI" id="CHEBI:30413"/>
    </ligand>
    <ligandPart>
        <name>Fe</name>
        <dbReference type="ChEBI" id="CHEBI:18248"/>
    </ligandPart>
</feature>
<gene>
    <name evidence="9" type="ORF">HYG79_04060</name>
</gene>
<organism evidence="9 10">
    <name type="scientific">Costertonia aggregata</name>
    <dbReference type="NCBI Taxonomy" id="343403"/>
    <lineage>
        <taxon>Bacteria</taxon>
        <taxon>Pseudomonadati</taxon>
        <taxon>Bacteroidota</taxon>
        <taxon>Flavobacteriia</taxon>
        <taxon>Flavobacteriales</taxon>
        <taxon>Flavobacteriaceae</taxon>
        <taxon>Costertonia</taxon>
    </lineage>
</organism>
<evidence type="ECO:0000256" key="8">
    <source>
        <dbReference type="RuleBase" id="RU000461"/>
    </source>
</evidence>
<keyword evidence="2 7" id="KW-0349">Heme</keyword>
<evidence type="ECO:0000256" key="1">
    <source>
        <dbReference type="ARBA" id="ARBA00010617"/>
    </source>
</evidence>
<dbReference type="RefSeq" id="WP_179240886.1">
    <property type="nucleotide sequence ID" value="NZ_CP058595.1"/>
</dbReference>
<protein>
    <submittedName>
        <fullName evidence="9">Cytochrome P450</fullName>
    </submittedName>
</protein>
<reference evidence="9 10" key="1">
    <citation type="journal article" date="2006" name="Int. J. Syst. Evol. Microbiol.">
        <title>Costertonia aggregata gen. nov., sp. nov., a mesophilic marine bacterium of the family Flavobacteriaceae, isolated from a mature biofilm.</title>
        <authorList>
            <person name="Kwon K.K."/>
            <person name="Lee Y.K."/>
            <person name="Lee H.K."/>
        </authorList>
    </citation>
    <scope>NUCLEOTIDE SEQUENCE [LARGE SCALE GENOMIC DNA]</scope>
    <source>
        <strain evidence="9 10">KCCM 42265</strain>
    </source>
</reference>
<dbReference type="InterPro" id="IPR050196">
    <property type="entry name" value="Cytochrome_P450_Monoox"/>
</dbReference>
<dbReference type="PANTHER" id="PTHR24291:SF50">
    <property type="entry name" value="BIFUNCTIONAL ALBAFLAVENONE MONOOXYGENASE_TERPENE SYNTHASE"/>
    <property type="match status" value="1"/>
</dbReference>
<dbReference type="PRINTS" id="PR00385">
    <property type="entry name" value="P450"/>
</dbReference>
<name>A0A7H9AM74_9FLAO</name>
<keyword evidence="3 7" id="KW-0479">Metal-binding</keyword>
<dbReference type="EMBL" id="CP058595">
    <property type="protein sequence ID" value="QLG44552.1"/>
    <property type="molecule type" value="Genomic_DNA"/>
</dbReference>
<dbReference type="GO" id="GO:0020037">
    <property type="term" value="F:heme binding"/>
    <property type="evidence" value="ECO:0007669"/>
    <property type="project" value="InterPro"/>
</dbReference>
<evidence type="ECO:0000256" key="5">
    <source>
        <dbReference type="ARBA" id="ARBA00023004"/>
    </source>
</evidence>
<dbReference type="InterPro" id="IPR001128">
    <property type="entry name" value="Cyt_P450"/>
</dbReference>
<dbReference type="GO" id="GO:0016705">
    <property type="term" value="F:oxidoreductase activity, acting on paired donors, with incorporation or reduction of molecular oxygen"/>
    <property type="evidence" value="ECO:0007669"/>
    <property type="project" value="InterPro"/>
</dbReference>
<accession>A0A7H9AM74</accession>
<comment type="similarity">
    <text evidence="1 8">Belongs to the cytochrome P450 family.</text>
</comment>
<dbReference type="Proteomes" id="UP000509302">
    <property type="component" value="Chromosome"/>
</dbReference>
<dbReference type="GO" id="GO:0005506">
    <property type="term" value="F:iron ion binding"/>
    <property type="evidence" value="ECO:0007669"/>
    <property type="project" value="InterPro"/>
</dbReference>
<keyword evidence="4 8" id="KW-0560">Oxidoreductase</keyword>
<dbReference type="KEGG" id="cagg:HYG79_04060"/>